<accession>A0A0C1ZB83</accession>
<organism evidence="14 15">
    <name type="scientific">Enhygromyxa salina</name>
    <dbReference type="NCBI Taxonomy" id="215803"/>
    <lineage>
        <taxon>Bacteria</taxon>
        <taxon>Pseudomonadati</taxon>
        <taxon>Myxococcota</taxon>
        <taxon>Polyangia</taxon>
        <taxon>Nannocystales</taxon>
        <taxon>Nannocystaceae</taxon>
        <taxon>Enhygromyxa</taxon>
    </lineage>
</organism>
<dbReference type="GO" id="GO:0005524">
    <property type="term" value="F:ATP binding"/>
    <property type="evidence" value="ECO:0007669"/>
    <property type="project" value="UniProtKB-KW"/>
</dbReference>
<proteinExistence type="inferred from homology"/>
<dbReference type="InterPro" id="IPR000594">
    <property type="entry name" value="ThiF_NAD_FAD-bd"/>
</dbReference>
<dbReference type="SMART" id="SM00450">
    <property type="entry name" value="RHOD"/>
    <property type="match status" value="1"/>
</dbReference>
<evidence type="ECO:0000256" key="8">
    <source>
        <dbReference type="ARBA" id="ARBA00066884"/>
    </source>
</evidence>
<evidence type="ECO:0000256" key="6">
    <source>
        <dbReference type="ARBA" id="ARBA00055169"/>
    </source>
</evidence>
<evidence type="ECO:0000256" key="2">
    <source>
        <dbReference type="ARBA" id="ARBA00022679"/>
    </source>
</evidence>
<dbReference type="Proteomes" id="UP000031599">
    <property type="component" value="Unassembled WGS sequence"/>
</dbReference>
<name>A0A0C1ZB83_9BACT</name>
<dbReference type="GO" id="GO:0004792">
    <property type="term" value="F:thiosulfate-cyanide sulfurtransferase activity"/>
    <property type="evidence" value="ECO:0007669"/>
    <property type="project" value="TreeGrafter"/>
</dbReference>
<protein>
    <recommendedName>
        <fullName evidence="9">Molybdopterin-synthase adenylyltransferase</fullName>
        <ecNumber evidence="8">2.7.7.80</ecNumber>
    </recommendedName>
    <alternativeName>
        <fullName evidence="12">MoaD protein adenylase</fullName>
    </alternativeName>
    <alternativeName>
        <fullName evidence="10">Molybdopterin-converting factor subunit 1 adenylase</fullName>
    </alternativeName>
    <alternativeName>
        <fullName evidence="11">Sulfur carrier protein MoaD adenylyltransferase</fullName>
    </alternativeName>
</protein>
<keyword evidence="4" id="KW-0067">ATP-binding</keyword>
<reference evidence="14 15" key="1">
    <citation type="submission" date="2014-12" db="EMBL/GenBank/DDBJ databases">
        <title>Genome assembly of Enhygromyxa salina DSM 15201.</title>
        <authorList>
            <person name="Sharma G."/>
            <person name="Subramanian S."/>
        </authorList>
    </citation>
    <scope>NUCLEOTIDE SEQUENCE [LARGE SCALE GENOMIC DNA]</scope>
    <source>
        <strain evidence="14 15">DSM 15201</strain>
    </source>
</reference>
<dbReference type="FunFam" id="3.40.50.720:FF:000033">
    <property type="entry name" value="Adenylyltransferase and sulfurtransferase MOCS3"/>
    <property type="match status" value="1"/>
</dbReference>
<keyword evidence="2 14" id="KW-0808">Transferase</keyword>
<dbReference type="Gene3D" id="3.40.250.10">
    <property type="entry name" value="Rhodanese-like domain"/>
    <property type="match status" value="1"/>
</dbReference>
<dbReference type="InterPro" id="IPR035985">
    <property type="entry name" value="Ubiquitin-activating_enz"/>
</dbReference>
<dbReference type="GO" id="GO:0005829">
    <property type="term" value="C:cytosol"/>
    <property type="evidence" value="ECO:0007669"/>
    <property type="project" value="TreeGrafter"/>
</dbReference>
<keyword evidence="14" id="KW-0548">Nucleotidyltransferase</keyword>
<dbReference type="NCBIfam" id="NF006444">
    <property type="entry name" value="PRK08762.1"/>
    <property type="match status" value="1"/>
</dbReference>
<comment type="function">
    <text evidence="6">Catalyzes the adenylation by ATP of the carboxyl group of the C-terminal glycine of sulfur carrier protein MoaD.</text>
</comment>
<evidence type="ECO:0000256" key="10">
    <source>
        <dbReference type="ARBA" id="ARBA00075110"/>
    </source>
</evidence>
<dbReference type="SUPFAM" id="SSF52821">
    <property type="entry name" value="Rhodanese/Cell cycle control phosphatase"/>
    <property type="match status" value="1"/>
</dbReference>
<dbReference type="AlphaFoldDB" id="A0A0C1ZB83"/>
<dbReference type="NCBIfam" id="NF004281">
    <property type="entry name" value="PRK05690.1"/>
    <property type="match status" value="1"/>
</dbReference>
<evidence type="ECO:0000256" key="3">
    <source>
        <dbReference type="ARBA" id="ARBA00022741"/>
    </source>
</evidence>
<dbReference type="SUPFAM" id="SSF69572">
    <property type="entry name" value="Activating enzymes of the ubiquitin-like proteins"/>
    <property type="match status" value="1"/>
</dbReference>
<dbReference type="InterPro" id="IPR036873">
    <property type="entry name" value="Rhodanese-like_dom_sf"/>
</dbReference>
<dbReference type="PANTHER" id="PTHR10953:SF102">
    <property type="entry name" value="ADENYLYLTRANSFERASE AND SULFURTRANSFERASE MOCS3"/>
    <property type="match status" value="1"/>
</dbReference>
<evidence type="ECO:0000313" key="14">
    <source>
        <dbReference type="EMBL" id="KIG14949.1"/>
    </source>
</evidence>
<dbReference type="GO" id="GO:0008641">
    <property type="term" value="F:ubiquitin-like modifier activating enzyme activity"/>
    <property type="evidence" value="ECO:0007669"/>
    <property type="project" value="InterPro"/>
</dbReference>
<feature type="domain" description="Rhodanese" evidence="13">
    <location>
        <begin position="34"/>
        <end position="124"/>
    </location>
</feature>
<dbReference type="CDD" id="cd00757">
    <property type="entry name" value="ThiF_MoeB_HesA_family"/>
    <property type="match status" value="1"/>
</dbReference>
<dbReference type="PROSITE" id="PS50206">
    <property type="entry name" value="RHODANESE_3"/>
    <property type="match status" value="1"/>
</dbReference>
<dbReference type="GO" id="GO:0008146">
    <property type="term" value="F:sulfotransferase activity"/>
    <property type="evidence" value="ECO:0007669"/>
    <property type="project" value="TreeGrafter"/>
</dbReference>
<dbReference type="Pfam" id="PF00899">
    <property type="entry name" value="ThiF"/>
    <property type="match status" value="1"/>
</dbReference>
<evidence type="ECO:0000256" key="12">
    <source>
        <dbReference type="ARBA" id="ARBA00078531"/>
    </source>
</evidence>
<dbReference type="EMBL" id="JMCC02000062">
    <property type="protein sequence ID" value="KIG14949.1"/>
    <property type="molecule type" value="Genomic_DNA"/>
</dbReference>
<dbReference type="InterPro" id="IPR045886">
    <property type="entry name" value="ThiF/MoeB/HesA"/>
</dbReference>
<comment type="catalytic activity">
    <reaction evidence="5">
        <text>[molybdopterin-synthase sulfur-carrier protein]-C-terminal Gly-Gly + ATP + H(+) = [molybdopterin-synthase sulfur-carrier protein]-C-terminal Gly-Gly-AMP + diphosphate</text>
        <dbReference type="Rhea" id="RHEA:43616"/>
        <dbReference type="Rhea" id="RHEA-COMP:12159"/>
        <dbReference type="Rhea" id="RHEA-COMP:12202"/>
        <dbReference type="ChEBI" id="CHEBI:15378"/>
        <dbReference type="ChEBI" id="CHEBI:30616"/>
        <dbReference type="ChEBI" id="CHEBI:33019"/>
        <dbReference type="ChEBI" id="CHEBI:90618"/>
        <dbReference type="ChEBI" id="CHEBI:90778"/>
        <dbReference type="EC" id="2.7.7.80"/>
    </reaction>
</comment>
<evidence type="ECO:0000256" key="1">
    <source>
        <dbReference type="ARBA" id="ARBA00009919"/>
    </source>
</evidence>
<evidence type="ECO:0000256" key="11">
    <source>
        <dbReference type="ARBA" id="ARBA00075328"/>
    </source>
</evidence>
<dbReference type="InterPro" id="IPR001763">
    <property type="entry name" value="Rhodanese-like_dom"/>
</dbReference>
<evidence type="ECO:0000256" key="9">
    <source>
        <dbReference type="ARBA" id="ARBA00073635"/>
    </source>
</evidence>
<evidence type="ECO:0000256" key="5">
    <source>
        <dbReference type="ARBA" id="ARBA00052218"/>
    </source>
</evidence>
<dbReference type="RefSeq" id="WP_052552561.1">
    <property type="nucleotide sequence ID" value="NZ_JMCC02000062.1"/>
</dbReference>
<keyword evidence="3" id="KW-0547">Nucleotide-binding</keyword>
<comment type="caution">
    <text evidence="14">The sequence shown here is derived from an EMBL/GenBank/DDBJ whole genome shotgun (WGS) entry which is preliminary data.</text>
</comment>
<dbReference type="CDD" id="cd00158">
    <property type="entry name" value="RHOD"/>
    <property type="match status" value="1"/>
</dbReference>
<comment type="similarity">
    <text evidence="1">Belongs to the HesA/MoeB/ThiF family.</text>
</comment>
<dbReference type="Pfam" id="PF00581">
    <property type="entry name" value="Rhodanese"/>
    <property type="match status" value="1"/>
</dbReference>
<dbReference type="Gene3D" id="3.40.50.720">
    <property type="entry name" value="NAD(P)-binding Rossmann-like Domain"/>
    <property type="match status" value="1"/>
</dbReference>
<evidence type="ECO:0000256" key="4">
    <source>
        <dbReference type="ARBA" id="ARBA00022840"/>
    </source>
</evidence>
<dbReference type="GO" id="GO:0061605">
    <property type="term" value="F:molybdopterin-synthase adenylyltransferase activity"/>
    <property type="evidence" value="ECO:0007669"/>
    <property type="project" value="UniProtKB-EC"/>
</dbReference>
<dbReference type="EC" id="2.7.7.80" evidence="8"/>
<sequence length="394" mass="43084">MATFNEVLSQVKQGIHEVSAEDTKARVLDDPKGSSAPPVLVDVRERDEYEQGFIPTAEWIPRGFLELKIEDLVADRDREVIVYCAGGVRSALGARSLSELGYTKVSSMVGGFRAWKNAGFPFERPRVLSAEQLKRYSRHIMLPEVGEAGQGKLLDAKVLFLGAGGLGSPSALYLAAAGVGTIGIVDDDVVDESNLQRQVLHNIERLGMTKVESARKTLQALNPDVKVIPIEDRLDSSNVLDIISQYDLIVDGADNFPTRYLLNDASLKLGKPVVHASIFRFEGQITTFMANPEDGGPCYRCLYPDPPPPGMAPSCQEAGVLGVLPGMIGMLQANEALKIILGVGESLSGRLMVFDALATTWRTMKLRKDPHCRVCSKPPEEIQLIDYEQFCNVQ</sequence>
<evidence type="ECO:0000313" key="15">
    <source>
        <dbReference type="Proteomes" id="UP000031599"/>
    </source>
</evidence>
<evidence type="ECO:0000259" key="13">
    <source>
        <dbReference type="PROSITE" id="PS50206"/>
    </source>
</evidence>
<gene>
    <name evidence="14" type="ORF">DB30_06138</name>
</gene>
<comment type="subunit">
    <text evidence="7">Homodimer. Forms a stable heterotetrameric complex of 2 MoeB and 2 MoaD during adenylation of MoaD.</text>
</comment>
<evidence type="ECO:0000256" key="7">
    <source>
        <dbReference type="ARBA" id="ARBA00063809"/>
    </source>
</evidence>
<dbReference type="PANTHER" id="PTHR10953">
    <property type="entry name" value="UBIQUITIN-ACTIVATING ENZYME E1"/>
    <property type="match status" value="1"/>
</dbReference>